<dbReference type="InterPro" id="IPR057708">
    <property type="entry name" value="DUF7948"/>
</dbReference>
<dbReference type="Proteomes" id="UP000648239">
    <property type="component" value="Unassembled WGS sequence"/>
</dbReference>
<gene>
    <name evidence="3" type="ORF">IFK94_14260</name>
</gene>
<protein>
    <submittedName>
        <fullName evidence="3">SBBP repeat-containing protein</fullName>
    </submittedName>
</protein>
<evidence type="ECO:0000313" key="4">
    <source>
        <dbReference type="Proteomes" id="UP000648239"/>
    </source>
</evidence>
<name>A0A8J6Y238_9BACT</name>
<dbReference type="PANTHER" id="PTHR35580">
    <property type="entry name" value="CELL SURFACE GLYCOPROTEIN (S-LAYER PROTEIN)-LIKE PROTEIN"/>
    <property type="match status" value="1"/>
</dbReference>
<dbReference type="Pfam" id="PF11617">
    <property type="entry name" value="Cu-binding_MopE"/>
    <property type="match status" value="6"/>
</dbReference>
<dbReference type="SUPFAM" id="SSF101898">
    <property type="entry name" value="NHL repeat"/>
    <property type="match status" value="1"/>
</dbReference>
<feature type="non-terminal residue" evidence="3">
    <location>
        <position position="1"/>
    </location>
</feature>
<dbReference type="InterPro" id="IPR052918">
    <property type="entry name" value="Motility_Chemotaxis_Reg"/>
</dbReference>
<feature type="domain" description="DUF7948" evidence="2">
    <location>
        <begin position="35"/>
        <end position="167"/>
    </location>
</feature>
<dbReference type="PANTHER" id="PTHR35580:SF1">
    <property type="entry name" value="PHYTASE-LIKE DOMAIN-CONTAINING PROTEIN"/>
    <property type="match status" value="1"/>
</dbReference>
<dbReference type="EMBL" id="JACXWD010000072">
    <property type="protein sequence ID" value="MBD3869280.1"/>
    <property type="molecule type" value="Genomic_DNA"/>
</dbReference>
<sequence>GQLSGEYRFLVRDVGYALGLGTDRIEIRPSGADSTSSLFLEFSGGNRDLVLRGQTLLPGKVNYLAGLNPDDWITAVPTWSSVRYGSIYEGIDLVVGGKTGDLYMEFELAPGVNYEDLLIGIHTLLPMELNGQGELRIGNAMRLLAPEINQQTDEGPVPLDGGYLLLDGLRLAVEPARRDIDLPMTIRIGVAGVISTSGPRGSGNEPDLAVGADGDLIVTGQTMPYGSGGAYVTRLTDHEATVSFTTFYGNSGEFLPAAVAVDSEGQAVVVGWTRFGDEADAFVLGLSADGSRRIHSTLLGGPGEDHARDVLIGPDGSVWVTGETAGGLPMAGDPLDAEAAGGSEAWLAHLSSDGSELLFSTYLGGSGRESGEALALDREGNILVAGTTWSSDFPLLDALQPELGSADSDMFLAKLTPFGELLYSTYIGGPGSEQAWDLAVDQAGAAYLSGRRSGITVPSDSTRGTFNEGIGRRQRALPAAGVDAGDAFVLKVDPEGTAVVWSAPIGGSGDERGRAITLDDNGRIWIAGVTGSADFPVVDARQPFRNGEDDAFLSTLSPDGTRLLRSTYLGGSGSDFTSAIGTDGEDVLVLGQSSGTELPGGQVVGSDATGQSVFISRVGSNDAAILAAGCPGTINFDNDAGNGLWQEQTNWDTDMLPTSTDDVCIDGFAVTLPSGLQNAGTLYVSATGSLTVNGGTLTLASASEIHGSFAMGSGTVNGTGALTVNGVFDWTGGFFDGSGQLLATNTLNISGTSVKSIGGRTLRNSSSLNWSGTGQIYHYPDSAFINDGTWVVTNDVWMRNVSGGGAGFTNNGTFQKTAGSGTTRISMPFHNAGAVDIQTGTLRLDNGGVASGSFGGAGVLYLRMGAQDLYDLQASSSLAVSAFSVYGGTANISGEYDVSGVLNQSFGATNFSPGAVITTIGGVVAINAGAVNFATGNAVTLPTLKLGDPTWSQGGKLGGSDAVTVTGAFDWGQGAQISTSGGILAEGTVSMTGGLGVSLTDCEFRNTSVVNWSARAVTLNGSSMIVNDGTWEVTSDDSVISRAIGSSFINNGTFRKTVGTGTTFVNTPFENNGIVEIQTGTVLMDGAATGSSTTGSFVGPGSIVFDGPTHELLSGSLLQVSQVKVGSPTNIAGEYDVPGTLTVESTLTFQNGAVVTNMGDLVTRSTVAFETGSPFSLNAVTMTGGQLGGSDALTINGMFEWSGGALSTTGGVLATSTVNMTGTARHTVYNGTFRNTGTVNLSGTGSAELLNGGAFVNDGTWEITNDAWVFTPNLNSHSFTNNGTFRKSGTSGVTRVSTIFNNYGAVEILAGSIDSTSGYTQYSGSTILDGGSLSLTISSSFSTADIQGGVLGGYGTLTGGVYNAGSVAPGLSAGLLNVGREYTTYTQSATGSLDIELGGLTAGTEHDQLSVSTDAVLDGTLNVTLINGYVPVEGDSFTILEATTVTGTFATVNTPVLPGGTPWRVIYNATSVVLAVGDTCADVDSDGYAICDGNCTLDPADVCGDCDDGDAAIHPGATELTCDGIDQNCNGAADDTPDGDGDGSSVCDDCDDADSGIYPGATEVTCDGIDQNCNGAGDDTPDADGDGYDACGTDCNDSNAAIHPGATEIACDGVDQNCNGAADDTPDTDADGDGYNICDECNDSDAAINPGAAEIACDGIDQNCNGLSDDGPDSDGDGYSECVDCDDANNAVNPGADEITCDEIDQNCNGLADDAPDADDDGYSECVDCDDSDETVNPGATEVCDDEADNDCDGLTDGADYADCGMGGPRTICAALGDDGSDPDVDKDVFVFTASAGEQVTLNLEPVNAPSLPGRAALILVDATSGEAELVGSDRTALPNQLVATLLTAGEYHIGVYEEPGISFLSGRRFAGTYCLTIDSTLNAAQSLEPTSSVEGVESRSTDIEPPSEAPRLDRTRSSESTPRLIRRR</sequence>
<comment type="caution">
    <text evidence="3">The sequence shown here is derived from an EMBL/GenBank/DDBJ whole genome shotgun (WGS) entry which is preliminary data.</text>
</comment>
<dbReference type="Pfam" id="PF25778">
    <property type="entry name" value="DUF7948"/>
    <property type="match status" value="1"/>
</dbReference>
<dbReference type="InterPro" id="IPR010620">
    <property type="entry name" value="SBBP_repeat"/>
</dbReference>
<dbReference type="Pfam" id="PF06739">
    <property type="entry name" value="SBBP"/>
    <property type="match status" value="1"/>
</dbReference>
<organism evidence="3 4">
    <name type="scientific">Candidatus Polarisedimenticola svalbardensis</name>
    <dbReference type="NCBI Taxonomy" id="2886004"/>
    <lineage>
        <taxon>Bacteria</taxon>
        <taxon>Pseudomonadati</taxon>
        <taxon>Acidobacteriota</taxon>
        <taxon>Candidatus Polarisedimenticolia</taxon>
        <taxon>Candidatus Polarisedimenticolales</taxon>
        <taxon>Candidatus Polarisedimenticolaceae</taxon>
        <taxon>Candidatus Polarisedimenticola</taxon>
    </lineage>
</organism>
<reference evidence="3 4" key="1">
    <citation type="submission" date="2020-08" db="EMBL/GenBank/DDBJ databases">
        <title>Acidobacteriota in marine sediments use diverse sulfur dissimilation pathways.</title>
        <authorList>
            <person name="Wasmund K."/>
        </authorList>
    </citation>
    <scope>NUCLEOTIDE SEQUENCE [LARGE SCALE GENOMIC DNA]</scope>
    <source>
        <strain evidence="3">MAG AM4</strain>
    </source>
</reference>
<feature type="region of interest" description="Disordered" evidence="1">
    <location>
        <begin position="1888"/>
        <end position="1929"/>
    </location>
</feature>
<evidence type="ECO:0000259" key="2">
    <source>
        <dbReference type="Pfam" id="PF25778"/>
    </source>
</evidence>
<accession>A0A8J6Y238</accession>
<proteinExistence type="predicted"/>
<evidence type="ECO:0000256" key="1">
    <source>
        <dbReference type="SAM" id="MobiDB-lite"/>
    </source>
</evidence>
<evidence type="ECO:0000313" key="3">
    <source>
        <dbReference type="EMBL" id="MBD3869280.1"/>
    </source>
</evidence>
<dbReference type="InterPro" id="IPR021655">
    <property type="entry name" value="Put_metal-bd"/>
</dbReference>